<accession>A0A2R6XH84</accession>
<protein>
    <submittedName>
        <fullName evidence="1">Uncharacterized protein</fullName>
    </submittedName>
</protein>
<dbReference type="Proteomes" id="UP000244005">
    <property type="component" value="Unassembled WGS sequence"/>
</dbReference>
<sequence>MSLPVSPHTSGAMEPVISTRTNRGCHLDLPNWRKRCLSEGRKEVVQVLMFRDQIRASDWLSAVFPGCDLTRDPTRSALTLLESRQSSNGTEGRTECPSLDISHVHFCLLSQPPAVLKFGNFGFEGFRDCITNHVDNKNARADYCS</sequence>
<dbReference type="AlphaFoldDB" id="A0A2R6XH84"/>
<dbReference type="Gramene" id="Mp1g11970.1">
    <property type="protein sequence ID" value="Mp1g11970.1.cds1"/>
    <property type="gene ID" value="Mp1g11970"/>
</dbReference>
<keyword evidence="2" id="KW-1185">Reference proteome</keyword>
<dbReference type="EMBL" id="KZ772686">
    <property type="protein sequence ID" value="PTQ45476.1"/>
    <property type="molecule type" value="Genomic_DNA"/>
</dbReference>
<organism evidence="1 2">
    <name type="scientific">Marchantia polymorpha</name>
    <name type="common">Common liverwort</name>
    <name type="synonym">Marchantia aquatica</name>
    <dbReference type="NCBI Taxonomy" id="3197"/>
    <lineage>
        <taxon>Eukaryota</taxon>
        <taxon>Viridiplantae</taxon>
        <taxon>Streptophyta</taxon>
        <taxon>Embryophyta</taxon>
        <taxon>Marchantiophyta</taxon>
        <taxon>Marchantiopsida</taxon>
        <taxon>Marchantiidae</taxon>
        <taxon>Marchantiales</taxon>
        <taxon>Marchantiaceae</taxon>
        <taxon>Marchantia</taxon>
    </lineage>
</organism>
<evidence type="ECO:0000313" key="2">
    <source>
        <dbReference type="Proteomes" id="UP000244005"/>
    </source>
</evidence>
<proteinExistence type="predicted"/>
<evidence type="ECO:0000313" key="1">
    <source>
        <dbReference type="EMBL" id="PTQ45476.1"/>
    </source>
</evidence>
<name>A0A2R6XH84_MARPO</name>
<reference evidence="2" key="1">
    <citation type="journal article" date="2017" name="Cell">
        <title>Insights into land plant evolution garnered from the Marchantia polymorpha genome.</title>
        <authorList>
            <person name="Bowman J.L."/>
            <person name="Kohchi T."/>
            <person name="Yamato K.T."/>
            <person name="Jenkins J."/>
            <person name="Shu S."/>
            <person name="Ishizaki K."/>
            <person name="Yamaoka S."/>
            <person name="Nishihama R."/>
            <person name="Nakamura Y."/>
            <person name="Berger F."/>
            <person name="Adam C."/>
            <person name="Aki S.S."/>
            <person name="Althoff F."/>
            <person name="Araki T."/>
            <person name="Arteaga-Vazquez M.A."/>
            <person name="Balasubrmanian S."/>
            <person name="Barry K."/>
            <person name="Bauer D."/>
            <person name="Boehm C.R."/>
            <person name="Briginshaw L."/>
            <person name="Caballero-Perez J."/>
            <person name="Catarino B."/>
            <person name="Chen F."/>
            <person name="Chiyoda S."/>
            <person name="Chovatia M."/>
            <person name="Davies K.M."/>
            <person name="Delmans M."/>
            <person name="Demura T."/>
            <person name="Dierschke T."/>
            <person name="Dolan L."/>
            <person name="Dorantes-Acosta A.E."/>
            <person name="Eklund D.M."/>
            <person name="Florent S.N."/>
            <person name="Flores-Sandoval E."/>
            <person name="Fujiyama A."/>
            <person name="Fukuzawa H."/>
            <person name="Galik B."/>
            <person name="Grimanelli D."/>
            <person name="Grimwood J."/>
            <person name="Grossniklaus U."/>
            <person name="Hamada T."/>
            <person name="Haseloff J."/>
            <person name="Hetherington A.J."/>
            <person name="Higo A."/>
            <person name="Hirakawa Y."/>
            <person name="Hundley H.N."/>
            <person name="Ikeda Y."/>
            <person name="Inoue K."/>
            <person name="Inoue S.I."/>
            <person name="Ishida S."/>
            <person name="Jia Q."/>
            <person name="Kakita M."/>
            <person name="Kanazawa T."/>
            <person name="Kawai Y."/>
            <person name="Kawashima T."/>
            <person name="Kennedy M."/>
            <person name="Kinose K."/>
            <person name="Kinoshita T."/>
            <person name="Kohara Y."/>
            <person name="Koide E."/>
            <person name="Komatsu K."/>
            <person name="Kopischke S."/>
            <person name="Kubo M."/>
            <person name="Kyozuka J."/>
            <person name="Lagercrantz U."/>
            <person name="Lin S.S."/>
            <person name="Lindquist E."/>
            <person name="Lipzen A.M."/>
            <person name="Lu C.W."/>
            <person name="De Luna E."/>
            <person name="Martienssen R.A."/>
            <person name="Minamino N."/>
            <person name="Mizutani M."/>
            <person name="Mizutani M."/>
            <person name="Mochizuki N."/>
            <person name="Monte I."/>
            <person name="Mosher R."/>
            <person name="Nagasaki H."/>
            <person name="Nakagami H."/>
            <person name="Naramoto S."/>
            <person name="Nishitani K."/>
            <person name="Ohtani M."/>
            <person name="Okamoto T."/>
            <person name="Okumura M."/>
            <person name="Phillips J."/>
            <person name="Pollak B."/>
            <person name="Reinders A."/>
            <person name="Rovekamp M."/>
            <person name="Sano R."/>
            <person name="Sawa S."/>
            <person name="Schmid M.W."/>
            <person name="Shirakawa M."/>
            <person name="Solano R."/>
            <person name="Spunde A."/>
            <person name="Suetsugu N."/>
            <person name="Sugano S."/>
            <person name="Sugiyama A."/>
            <person name="Sun R."/>
            <person name="Suzuki Y."/>
            <person name="Takenaka M."/>
            <person name="Takezawa D."/>
            <person name="Tomogane H."/>
            <person name="Tsuzuki M."/>
            <person name="Ueda T."/>
            <person name="Umeda M."/>
            <person name="Ward J.M."/>
            <person name="Watanabe Y."/>
            <person name="Yazaki K."/>
            <person name="Yokoyama R."/>
            <person name="Yoshitake Y."/>
            <person name="Yotsui I."/>
            <person name="Zachgo S."/>
            <person name="Schmutz J."/>
        </authorList>
    </citation>
    <scope>NUCLEOTIDE SEQUENCE [LARGE SCALE GENOMIC DNA]</scope>
    <source>
        <strain evidence="2">Tak-1</strain>
    </source>
</reference>
<gene>
    <name evidence="1" type="ORF">MARPO_0014s0031</name>
</gene>